<evidence type="ECO:0000256" key="1">
    <source>
        <dbReference type="SAM" id="MobiDB-lite"/>
    </source>
</evidence>
<evidence type="ECO:0000313" key="3">
    <source>
        <dbReference type="Proteomes" id="UP000270471"/>
    </source>
</evidence>
<protein>
    <submittedName>
        <fullName evidence="2">Uncharacterized protein</fullName>
    </submittedName>
</protein>
<comment type="caution">
    <text evidence="2">The sequence shown here is derived from an EMBL/GenBank/DDBJ whole genome shotgun (WGS) entry which is preliminary data.</text>
</comment>
<accession>A0A3M0I5K2</accession>
<gene>
    <name evidence="2" type="ORF">CTZ28_34825</name>
</gene>
<dbReference type="EMBL" id="PENI01000031">
    <property type="protein sequence ID" value="RMB81399.1"/>
    <property type="molecule type" value="Genomic_DNA"/>
</dbReference>
<dbReference type="AlphaFoldDB" id="A0A3M0I5K2"/>
<organism evidence="2 3">
    <name type="scientific">Streptomyces shenzhenensis</name>
    <dbReference type="NCBI Taxonomy" id="943815"/>
    <lineage>
        <taxon>Bacteria</taxon>
        <taxon>Bacillati</taxon>
        <taxon>Actinomycetota</taxon>
        <taxon>Actinomycetes</taxon>
        <taxon>Kitasatosporales</taxon>
        <taxon>Streptomycetaceae</taxon>
        <taxon>Streptomyces</taxon>
    </lineage>
</organism>
<dbReference type="Proteomes" id="UP000270471">
    <property type="component" value="Unassembled WGS sequence"/>
</dbReference>
<feature type="compositionally biased region" description="Low complexity" evidence="1">
    <location>
        <begin position="54"/>
        <end position="64"/>
    </location>
</feature>
<reference evidence="2 3" key="1">
    <citation type="submission" date="2017-11" db="EMBL/GenBank/DDBJ databases">
        <title>Draft genome of actinobacteria isolated from guarana (Paullinia cupana (Mart.) Ducke.</title>
        <authorList>
            <person name="Siqueira K.A."/>
            <person name="Liotti R.G."/>
            <person name="Mendes T.A.O."/>
            <person name="Soares M.A."/>
        </authorList>
    </citation>
    <scope>NUCLEOTIDE SEQUENCE [LARGE SCALE GENOMIC DNA]</scope>
    <source>
        <strain evidence="2 3">193</strain>
    </source>
</reference>
<keyword evidence="3" id="KW-1185">Reference proteome</keyword>
<feature type="region of interest" description="Disordered" evidence="1">
    <location>
        <begin position="1"/>
        <end position="23"/>
    </location>
</feature>
<sequence length="74" mass="7752">MGGGGRSGIGCLRRQGRRTDDGQESALARYVDAHRPDVMEVSPQRVVVVPEISPAAGSAWPSAGRIPATAPGRR</sequence>
<feature type="region of interest" description="Disordered" evidence="1">
    <location>
        <begin position="54"/>
        <end position="74"/>
    </location>
</feature>
<proteinExistence type="predicted"/>
<evidence type="ECO:0000313" key="2">
    <source>
        <dbReference type="EMBL" id="RMB81399.1"/>
    </source>
</evidence>
<name>A0A3M0I5K2_9ACTN</name>